<evidence type="ECO:0000313" key="3">
    <source>
        <dbReference type="Proteomes" id="UP000635071"/>
    </source>
</evidence>
<protein>
    <recommendedName>
        <fullName evidence="1">Alpha/beta hydrolase fold-3 domain-containing protein</fullName>
    </recommendedName>
</protein>
<dbReference type="PANTHER" id="PTHR23024:SF24">
    <property type="entry name" value="ALPHA_BETA HYDROLASE FOLD-3 DOMAIN-CONTAINING PROTEIN"/>
    <property type="match status" value="1"/>
</dbReference>
<evidence type="ECO:0000313" key="2">
    <source>
        <dbReference type="EMBL" id="GGD98026.1"/>
    </source>
</evidence>
<dbReference type="InterPro" id="IPR013094">
    <property type="entry name" value="AB_hydrolase_3"/>
</dbReference>
<dbReference type="AlphaFoldDB" id="A0A916ZHV5"/>
<gene>
    <name evidence="2" type="ORF">GCM10011529_00050</name>
</gene>
<name>A0A916ZHV5_9SPHN</name>
<dbReference type="EMBL" id="BMJM01000001">
    <property type="protein sequence ID" value="GGD98026.1"/>
    <property type="molecule type" value="Genomic_DNA"/>
</dbReference>
<comment type="caution">
    <text evidence="2">The sequence shown here is derived from an EMBL/GenBank/DDBJ whole genome shotgun (WGS) entry which is preliminary data.</text>
</comment>
<evidence type="ECO:0000259" key="1">
    <source>
        <dbReference type="Pfam" id="PF07859"/>
    </source>
</evidence>
<dbReference type="InterPro" id="IPR029058">
    <property type="entry name" value="AB_hydrolase_fold"/>
</dbReference>
<dbReference type="Pfam" id="PF07859">
    <property type="entry name" value="Abhydrolase_3"/>
    <property type="match status" value="1"/>
</dbReference>
<sequence>MPRIAATAPPKPVPDMQAVLSAQAALGAKPIETLTPAQARLQPTPADGVAQVLKAKGLPTAPDNSVTTQDLAYGTDPMRVARIYKPAMASTAPRPVVVYYHGGGWVIADLKTYDATPRYLAKTLNAIVVSVEYRHAPEAKFPAQHEDAANS</sequence>
<keyword evidence="3" id="KW-1185">Reference proteome</keyword>
<feature type="domain" description="Alpha/beta hydrolase fold-3" evidence="1">
    <location>
        <begin position="97"/>
        <end position="150"/>
    </location>
</feature>
<organism evidence="2 3">
    <name type="scientific">Sandarakinorhabdus glacialis</name>
    <dbReference type="NCBI Taxonomy" id="1614636"/>
    <lineage>
        <taxon>Bacteria</taxon>
        <taxon>Pseudomonadati</taxon>
        <taxon>Pseudomonadota</taxon>
        <taxon>Alphaproteobacteria</taxon>
        <taxon>Sphingomonadales</taxon>
        <taxon>Sphingosinicellaceae</taxon>
        <taxon>Sandarakinorhabdus</taxon>
    </lineage>
</organism>
<proteinExistence type="predicted"/>
<dbReference type="GO" id="GO:0016787">
    <property type="term" value="F:hydrolase activity"/>
    <property type="evidence" value="ECO:0007669"/>
    <property type="project" value="InterPro"/>
</dbReference>
<dbReference type="Gene3D" id="3.40.50.1820">
    <property type="entry name" value="alpha/beta hydrolase"/>
    <property type="match status" value="1"/>
</dbReference>
<dbReference type="PANTHER" id="PTHR23024">
    <property type="entry name" value="ARYLACETAMIDE DEACETYLASE"/>
    <property type="match status" value="1"/>
</dbReference>
<dbReference type="SUPFAM" id="SSF53474">
    <property type="entry name" value="alpha/beta-Hydrolases"/>
    <property type="match status" value="1"/>
</dbReference>
<reference evidence="2" key="1">
    <citation type="journal article" date="2014" name="Int. J. Syst. Evol. Microbiol.">
        <title>Complete genome sequence of Corynebacterium casei LMG S-19264T (=DSM 44701T), isolated from a smear-ripened cheese.</title>
        <authorList>
            <consortium name="US DOE Joint Genome Institute (JGI-PGF)"/>
            <person name="Walter F."/>
            <person name="Albersmeier A."/>
            <person name="Kalinowski J."/>
            <person name="Ruckert C."/>
        </authorList>
    </citation>
    <scope>NUCLEOTIDE SEQUENCE</scope>
    <source>
        <strain evidence="2">CGMCC 1.15519</strain>
    </source>
</reference>
<accession>A0A916ZHV5</accession>
<dbReference type="Proteomes" id="UP000635071">
    <property type="component" value="Unassembled WGS sequence"/>
</dbReference>
<dbReference type="InterPro" id="IPR050466">
    <property type="entry name" value="Carboxylest/Gibb_receptor"/>
</dbReference>
<reference evidence="2" key="2">
    <citation type="submission" date="2020-09" db="EMBL/GenBank/DDBJ databases">
        <authorList>
            <person name="Sun Q."/>
            <person name="Zhou Y."/>
        </authorList>
    </citation>
    <scope>NUCLEOTIDE SEQUENCE</scope>
    <source>
        <strain evidence="2">CGMCC 1.15519</strain>
    </source>
</reference>